<dbReference type="EMBL" id="CP060412">
    <property type="protein sequence ID" value="QNK00710.1"/>
    <property type="molecule type" value="Genomic_DNA"/>
</dbReference>
<name>A0A7G8Q1Q2_9GAMM</name>
<sequence length="228" mass="25769">MKNLIKRIPVIGPAAQNVYRRWLSPPKPFHGSEDYWIERYRDGGNSGAGSYNRLAEFKAEVLNDFVATYHIQDVIEFGCGDGNQLTLANYPAYLGLDVSPHAIAGCKSRFDGDASKSFSLVHDYAGQMAQLAMSLDVIYHLTEDEVFATYMRTLFGAARDYVVIYSSDKDEPHTPSAHVRHRQFSHWVRTHAPGWRLLRHIPNRYPYAGDNDTGSLADFYIYGRGSLT</sequence>
<evidence type="ECO:0000313" key="2">
    <source>
        <dbReference type="Proteomes" id="UP000515873"/>
    </source>
</evidence>
<dbReference type="KEGG" id="dtl:H8F01_16700"/>
<proteinExistence type="predicted"/>
<dbReference type="Gene3D" id="3.40.50.150">
    <property type="entry name" value="Vaccinia Virus protein VP39"/>
    <property type="match status" value="1"/>
</dbReference>
<dbReference type="RefSeq" id="WP_187056182.1">
    <property type="nucleotide sequence ID" value="NZ_CP060412.1"/>
</dbReference>
<gene>
    <name evidence="1" type="ORF">H8F01_16700</name>
</gene>
<protein>
    <recommendedName>
        <fullName evidence="3">Methyltransferase domain-containing protein</fullName>
    </recommendedName>
</protein>
<dbReference type="SUPFAM" id="SSF53335">
    <property type="entry name" value="S-adenosyl-L-methionine-dependent methyltransferases"/>
    <property type="match status" value="1"/>
</dbReference>
<organism evidence="1 2">
    <name type="scientific">Dyella telluris</name>
    <dbReference type="NCBI Taxonomy" id="2763498"/>
    <lineage>
        <taxon>Bacteria</taxon>
        <taxon>Pseudomonadati</taxon>
        <taxon>Pseudomonadota</taxon>
        <taxon>Gammaproteobacteria</taxon>
        <taxon>Lysobacterales</taxon>
        <taxon>Rhodanobacteraceae</taxon>
        <taxon>Dyella</taxon>
    </lineage>
</organism>
<accession>A0A7G8Q1Q2</accession>
<dbReference type="Proteomes" id="UP000515873">
    <property type="component" value="Chromosome"/>
</dbReference>
<dbReference type="AlphaFoldDB" id="A0A7G8Q1Q2"/>
<evidence type="ECO:0000313" key="1">
    <source>
        <dbReference type="EMBL" id="QNK00710.1"/>
    </source>
</evidence>
<dbReference type="InterPro" id="IPR029063">
    <property type="entry name" value="SAM-dependent_MTases_sf"/>
</dbReference>
<keyword evidence="2" id="KW-1185">Reference proteome</keyword>
<evidence type="ECO:0008006" key="3">
    <source>
        <dbReference type="Google" id="ProtNLM"/>
    </source>
</evidence>
<reference evidence="1 2" key="1">
    <citation type="submission" date="2020-08" db="EMBL/GenBank/DDBJ databases">
        <title>Dyella sp. G9 isolated from forest soil.</title>
        <authorList>
            <person name="Fu J."/>
            <person name="Qiu L."/>
        </authorList>
    </citation>
    <scope>NUCLEOTIDE SEQUENCE [LARGE SCALE GENOMIC DNA]</scope>
    <source>
        <strain evidence="1 2">G9</strain>
    </source>
</reference>